<protein>
    <recommendedName>
        <fullName evidence="4">CorA-like Mg2+ transporter protein</fullName>
    </recommendedName>
</protein>
<proteinExistence type="predicted"/>
<keyword evidence="1" id="KW-0472">Membrane</keyword>
<keyword evidence="1" id="KW-1133">Transmembrane helix</keyword>
<evidence type="ECO:0000313" key="2">
    <source>
        <dbReference type="EMBL" id="MXQ55922.1"/>
    </source>
</evidence>
<gene>
    <name evidence="2" type="ORF">GSM42_19765</name>
</gene>
<comment type="caution">
    <text evidence="2">The sequence shown here is derived from an EMBL/GenBank/DDBJ whole genome shotgun (WGS) entry which is preliminary data.</text>
</comment>
<organism evidence="2 3">
    <name type="scientific">Shimazuella alba</name>
    <dbReference type="NCBI Taxonomy" id="2690964"/>
    <lineage>
        <taxon>Bacteria</taxon>
        <taxon>Bacillati</taxon>
        <taxon>Bacillota</taxon>
        <taxon>Bacilli</taxon>
        <taxon>Bacillales</taxon>
        <taxon>Thermoactinomycetaceae</taxon>
        <taxon>Shimazuella</taxon>
    </lineage>
</organism>
<evidence type="ECO:0000313" key="3">
    <source>
        <dbReference type="Proteomes" id="UP000430692"/>
    </source>
</evidence>
<keyword evidence="3" id="KW-1185">Reference proteome</keyword>
<keyword evidence="1" id="KW-0812">Transmembrane</keyword>
<accession>A0A6I4W6H4</accession>
<evidence type="ECO:0008006" key="4">
    <source>
        <dbReference type="Google" id="ProtNLM"/>
    </source>
</evidence>
<name>A0A6I4W6H4_9BACL</name>
<sequence length="669" mass="78422">MQLIDCLQQLYNELQDVTIQYEPNKIPFTDHEVFIGNELFSYYQNKLVHHYQNDGFESTTEMLYHLEELHLLHNKPFQEYSFYFEDLSLDACLTFIMFYCRHHGVDRKNFPFEWIDYTIRWELDDVKTTGKPFESWGCLHSALAHSFFLIEEQIDANGKMFTIIDESRVTEGLRACIYLAISLMMDQVLPYEVPHSDHIEEYNRALLYLKREYQKYELSMKQATITQLELPIKNSNKTMLVDAFITTENTYIGLLKSFLIHDKDRTWLESGFQFFAICRPELSGTGRDIVIQVESQLNLHLKDLWRKLEELENKRWGENRPADCLWHDQNGNYQTITAPKCKQHEKEHSKVQWSDVINVIWELYNPAKSITVNPFLADGTIGDSCKIYECKPVWKNEKFLTAAKWNSLGQQQVLVTSPTLQRYLAICASRISGDLAPPIYPLPPESSFDFLETPFGYAVIHENGVFLLDDWNTEPLNLTQYQQEVENVVEQVTLFQEIHKDCIQMMSKVLKWLASKQTLSNQKLIEINHWISQNKTKIRYTILTTMFSSTDYHLQLFRKTIEKRWTLQSQLQELYESISELEQIIENHTTLKTNRLVVLITIFGFPAVLFSGLLELIFENVASYKWLGIHWTGLLLFVTLSLLGISGLISYLKYSPSLMIKKNNRDSRG</sequence>
<dbReference type="EMBL" id="WUUL01000022">
    <property type="protein sequence ID" value="MXQ55922.1"/>
    <property type="molecule type" value="Genomic_DNA"/>
</dbReference>
<evidence type="ECO:0000256" key="1">
    <source>
        <dbReference type="SAM" id="Phobius"/>
    </source>
</evidence>
<feature type="transmembrane region" description="Helical" evidence="1">
    <location>
        <begin position="629"/>
        <end position="652"/>
    </location>
</feature>
<dbReference type="RefSeq" id="WP_160803286.1">
    <property type="nucleotide sequence ID" value="NZ_WUUL01000022.1"/>
</dbReference>
<reference evidence="2 3" key="1">
    <citation type="submission" date="2019-12" db="EMBL/GenBank/DDBJ databases">
        <title>Whole-genome analyses of novel actinobacteria.</title>
        <authorList>
            <person name="Sahin N."/>
            <person name="Saygin H."/>
        </authorList>
    </citation>
    <scope>NUCLEOTIDE SEQUENCE [LARGE SCALE GENOMIC DNA]</scope>
    <source>
        <strain evidence="2 3">KC615</strain>
    </source>
</reference>
<dbReference type="Proteomes" id="UP000430692">
    <property type="component" value="Unassembled WGS sequence"/>
</dbReference>
<feature type="transmembrane region" description="Helical" evidence="1">
    <location>
        <begin position="596"/>
        <end position="617"/>
    </location>
</feature>
<dbReference type="AlphaFoldDB" id="A0A6I4W6H4"/>